<evidence type="ECO:0000256" key="6">
    <source>
        <dbReference type="ARBA" id="ARBA00022989"/>
    </source>
</evidence>
<keyword evidence="8 10" id="KW-0472">Membrane</keyword>
<evidence type="ECO:0000256" key="8">
    <source>
        <dbReference type="ARBA" id="ARBA00023136"/>
    </source>
</evidence>
<keyword evidence="5" id="KW-0746">Sphingolipid metabolism</keyword>
<evidence type="ECO:0000256" key="9">
    <source>
        <dbReference type="ARBA" id="ARBA00038370"/>
    </source>
</evidence>
<evidence type="ECO:0000256" key="5">
    <source>
        <dbReference type="ARBA" id="ARBA00022919"/>
    </source>
</evidence>
<accession>A0A9P1N632</accession>
<organism evidence="11 12">
    <name type="scientific">Caenorhabditis angaria</name>
    <dbReference type="NCBI Taxonomy" id="860376"/>
    <lineage>
        <taxon>Eukaryota</taxon>
        <taxon>Metazoa</taxon>
        <taxon>Ecdysozoa</taxon>
        <taxon>Nematoda</taxon>
        <taxon>Chromadorea</taxon>
        <taxon>Rhabditida</taxon>
        <taxon>Rhabditina</taxon>
        <taxon>Rhabditomorpha</taxon>
        <taxon>Rhabditoidea</taxon>
        <taxon>Rhabditidae</taxon>
        <taxon>Peloderinae</taxon>
        <taxon>Caenorhabditis</taxon>
    </lineage>
</organism>
<dbReference type="Proteomes" id="UP001152747">
    <property type="component" value="Unassembled WGS sequence"/>
</dbReference>
<dbReference type="EMBL" id="CANHGI010000004">
    <property type="protein sequence ID" value="CAI5449381.1"/>
    <property type="molecule type" value="Genomic_DNA"/>
</dbReference>
<feature type="transmembrane region" description="Helical" evidence="10">
    <location>
        <begin position="49"/>
        <end position="69"/>
    </location>
</feature>
<comment type="subcellular location">
    <subcellularLocation>
        <location evidence="1">Endoplasmic reticulum membrane</location>
        <topology evidence="1">Multi-pass membrane protein</topology>
    </subcellularLocation>
</comment>
<comment type="pathway">
    <text evidence="2">Lipid metabolism.</text>
</comment>
<dbReference type="PANTHER" id="PTHR47084">
    <property type="entry name" value="SERINE PALMITOYLTRANSFERASE SMALL SUBUNIT A"/>
    <property type="match status" value="1"/>
</dbReference>
<comment type="caution">
    <text evidence="11">The sequence shown here is derived from an EMBL/GenBank/DDBJ whole genome shotgun (WGS) entry which is preliminary data.</text>
</comment>
<keyword evidence="7" id="KW-0443">Lipid metabolism</keyword>
<evidence type="ECO:0000256" key="1">
    <source>
        <dbReference type="ARBA" id="ARBA00004477"/>
    </source>
</evidence>
<evidence type="ECO:0000313" key="11">
    <source>
        <dbReference type="EMBL" id="CAI5449381.1"/>
    </source>
</evidence>
<evidence type="ECO:0000256" key="4">
    <source>
        <dbReference type="ARBA" id="ARBA00022824"/>
    </source>
</evidence>
<reference evidence="11" key="1">
    <citation type="submission" date="2022-11" db="EMBL/GenBank/DDBJ databases">
        <authorList>
            <person name="Kikuchi T."/>
        </authorList>
    </citation>
    <scope>NUCLEOTIDE SEQUENCE</scope>
    <source>
        <strain evidence="11">PS1010</strain>
    </source>
</reference>
<evidence type="ECO:0000256" key="3">
    <source>
        <dbReference type="ARBA" id="ARBA00022692"/>
    </source>
</evidence>
<evidence type="ECO:0000256" key="7">
    <source>
        <dbReference type="ARBA" id="ARBA00023098"/>
    </source>
</evidence>
<comment type="similarity">
    <text evidence="9">Belongs to the SPTSS family. SPTSSA subfamily.</text>
</comment>
<protein>
    <submittedName>
        <fullName evidence="11">Uncharacterized protein</fullName>
    </submittedName>
</protein>
<dbReference type="InterPro" id="IPR024512">
    <property type="entry name" value="Ser_palmitoyltrfase_ssu-like"/>
</dbReference>
<gene>
    <name evidence="11" type="ORF">CAMP_LOCUS12018</name>
</gene>
<dbReference type="OrthoDB" id="10003551at2759"/>
<evidence type="ECO:0000313" key="12">
    <source>
        <dbReference type="Proteomes" id="UP001152747"/>
    </source>
</evidence>
<proteinExistence type="inferred from homology"/>
<keyword evidence="3 10" id="KW-0812">Transmembrane</keyword>
<dbReference type="Pfam" id="PF11779">
    <property type="entry name" value="SPT_ssu-like"/>
    <property type="match status" value="1"/>
</dbReference>
<dbReference type="AlphaFoldDB" id="A0A9P1N632"/>
<keyword evidence="6 10" id="KW-1133">Transmembrane helix</keyword>
<feature type="transmembrane region" description="Helical" evidence="10">
    <location>
        <begin position="25"/>
        <end position="42"/>
    </location>
</feature>
<dbReference type="GO" id="GO:0046513">
    <property type="term" value="P:ceramide biosynthetic process"/>
    <property type="evidence" value="ECO:0007669"/>
    <property type="project" value="TreeGrafter"/>
</dbReference>
<dbReference type="GO" id="GO:0017059">
    <property type="term" value="C:serine palmitoyltransferase complex"/>
    <property type="evidence" value="ECO:0007669"/>
    <property type="project" value="TreeGrafter"/>
</dbReference>
<keyword evidence="12" id="KW-1185">Reference proteome</keyword>
<dbReference type="InterPro" id="IPR051900">
    <property type="entry name" value="SPT_small_subunit"/>
</dbReference>
<dbReference type="PANTHER" id="PTHR47084:SF1">
    <property type="entry name" value="SERINE PALMITOYLTRANSFERASE SMALL SUBUNIT A"/>
    <property type="match status" value="1"/>
</dbReference>
<name>A0A9P1N632_9PELO</name>
<evidence type="ECO:0000256" key="2">
    <source>
        <dbReference type="ARBA" id="ARBA00005189"/>
    </source>
</evidence>
<keyword evidence="4" id="KW-0256">Endoplasmic reticulum</keyword>
<evidence type="ECO:0000256" key="10">
    <source>
        <dbReference type="SAM" id="Phobius"/>
    </source>
</evidence>
<dbReference type="GO" id="GO:0005789">
    <property type="term" value="C:endoplasmic reticulum membrane"/>
    <property type="evidence" value="ECO:0007669"/>
    <property type="project" value="UniProtKB-SubCell"/>
</dbReference>
<dbReference type="GO" id="GO:0004758">
    <property type="term" value="F:serine C-palmitoyltransferase activity"/>
    <property type="evidence" value="ECO:0007669"/>
    <property type="project" value="TreeGrafter"/>
</dbReference>
<sequence length="70" mass="8407">MTETAIQDYGDFKNFKKGEVKPMPIYEWIYLQYILVSGLYMLEPWERKLFNSIIVTVISIFAVLIKYLFF</sequence>